<accession>A0A0A8ZHZ3</accession>
<evidence type="ECO:0000313" key="1">
    <source>
        <dbReference type="EMBL" id="JAD37308.1"/>
    </source>
</evidence>
<proteinExistence type="predicted"/>
<dbReference type="EMBL" id="GBRH01260587">
    <property type="protein sequence ID" value="JAD37308.1"/>
    <property type="molecule type" value="Transcribed_RNA"/>
</dbReference>
<dbReference type="AlphaFoldDB" id="A0A0A8ZHZ3"/>
<name>A0A0A8ZHZ3_ARUDO</name>
<reference evidence="1" key="1">
    <citation type="submission" date="2014-09" db="EMBL/GenBank/DDBJ databases">
        <authorList>
            <person name="Magalhaes I.L.F."/>
            <person name="Oliveira U."/>
            <person name="Santos F.R."/>
            <person name="Vidigal T.H.D.A."/>
            <person name="Brescovit A.D."/>
            <person name="Santos A.J."/>
        </authorList>
    </citation>
    <scope>NUCLEOTIDE SEQUENCE</scope>
    <source>
        <tissue evidence="1">Shoot tissue taken approximately 20 cm above the soil surface</tissue>
    </source>
</reference>
<reference evidence="1" key="2">
    <citation type="journal article" date="2015" name="Data Brief">
        <title>Shoot transcriptome of the giant reed, Arundo donax.</title>
        <authorList>
            <person name="Barrero R.A."/>
            <person name="Guerrero F.D."/>
            <person name="Moolhuijzen P."/>
            <person name="Goolsby J.A."/>
            <person name="Tidwell J."/>
            <person name="Bellgard S.E."/>
            <person name="Bellgard M.I."/>
        </authorList>
    </citation>
    <scope>NUCLEOTIDE SEQUENCE</scope>
    <source>
        <tissue evidence="1">Shoot tissue taken approximately 20 cm above the soil surface</tissue>
    </source>
</reference>
<protein>
    <submittedName>
        <fullName evidence="1">Uncharacterized protein</fullName>
    </submittedName>
</protein>
<sequence>MYLFVSLYYLLGPCAHISLRLCFPIF</sequence>
<organism evidence="1">
    <name type="scientific">Arundo donax</name>
    <name type="common">Giant reed</name>
    <name type="synonym">Donax arundinaceus</name>
    <dbReference type="NCBI Taxonomy" id="35708"/>
    <lineage>
        <taxon>Eukaryota</taxon>
        <taxon>Viridiplantae</taxon>
        <taxon>Streptophyta</taxon>
        <taxon>Embryophyta</taxon>
        <taxon>Tracheophyta</taxon>
        <taxon>Spermatophyta</taxon>
        <taxon>Magnoliopsida</taxon>
        <taxon>Liliopsida</taxon>
        <taxon>Poales</taxon>
        <taxon>Poaceae</taxon>
        <taxon>PACMAD clade</taxon>
        <taxon>Arundinoideae</taxon>
        <taxon>Arundineae</taxon>
        <taxon>Arundo</taxon>
    </lineage>
</organism>